<evidence type="ECO:0000313" key="2">
    <source>
        <dbReference type="EMBL" id="KAL0420355.1"/>
    </source>
</evidence>
<name>A0AAW2USL1_9LAMI</name>
<comment type="caution">
    <text evidence="2">The sequence shown here is derived from an EMBL/GenBank/DDBJ whole genome shotgun (WGS) entry which is preliminary data.</text>
</comment>
<proteinExistence type="predicted"/>
<sequence>MSSTDESVRYIGENLGDDLSEATSRRSGSPLPSYVAGQRWSLRQAARRLLDESSEEEEGSSPGEMDLPPREERVSFGNRGSRHMGSA</sequence>
<dbReference type="EMBL" id="JACGWN010000011">
    <property type="protein sequence ID" value="KAL0420355.1"/>
    <property type="molecule type" value="Genomic_DNA"/>
</dbReference>
<reference evidence="2" key="1">
    <citation type="submission" date="2020-06" db="EMBL/GenBank/DDBJ databases">
        <authorList>
            <person name="Li T."/>
            <person name="Hu X."/>
            <person name="Zhang T."/>
            <person name="Song X."/>
            <person name="Zhang H."/>
            <person name="Dai N."/>
            <person name="Sheng W."/>
            <person name="Hou X."/>
            <person name="Wei L."/>
        </authorList>
    </citation>
    <scope>NUCLEOTIDE SEQUENCE</scope>
    <source>
        <strain evidence="2">KEN1</strain>
        <tissue evidence="2">Leaf</tissue>
    </source>
</reference>
<feature type="region of interest" description="Disordered" evidence="1">
    <location>
        <begin position="47"/>
        <end position="87"/>
    </location>
</feature>
<organism evidence="2">
    <name type="scientific">Sesamum latifolium</name>
    <dbReference type="NCBI Taxonomy" id="2727402"/>
    <lineage>
        <taxon>Eukaryota</taxon>
        <taxon>Viridiplantae</taxon>
        <taxon>Streptophyta</taxon>
        <taxon>Embryophyta</taxon>
        <taxon>Tracheophyta</taxon>
        <taxon>Spermatophyta</taxon>
        <taxon>Magnoliopsida</taxon>
        <taxon>eudicotyledons</taxon>
        <taxon>Gunneridae</taxon>
        <taxon>Pentapetalae</taxon>
        <taxon>asterids</taxon>
        <taxon>lamiids</taxon>
        <taxon>Lamiales</taxon>
        <taxon>Pedaliaceae</taxon>
        <taxon>Sesamum</taxon>
    </lineage>
</organism>
<reference evidence="2" key="2">
    <citation type="journal article" date="2024" name="Plant">
        <title>Genomic evolution and insights into agronomic trait innovations of Sesamum species.</title>
        <authorList>
            <person name="Miao H."/>
            <person name="Wang L."/>
            <person name="Qu L."/>
            <person name="Liu H."/>
            <person name="Sun Y."/>
            <person name="Le M."/>
            <person name="Wang Q."/>
            <person name="Wei S."/>
            <person name="Zheng Y."/>
            <person name="Lin W."/>
            <person name="Duan Y."/>
            <person name="Cao H."/>
            <person name="Xiong S."/>
            <person name="Wang X."/>
            <person name="Wei L."/>
            <person name="Li C."/>
            <person name="Ma Q."/>
            <person name="Ju M."/>
            <person name="Zhao R."/>
            <person name="Li G."/>
            <person name="Mu C."/>
            <person name="Tian Q."/>
            <person name="Mei H."/>
            <person name="Zhang T."/>
            <person name="Gao T."/>
            <person name="Zhang H."/>
        </authorList>
    </citation>
    <scope>NUCLEOTIDE SEQUENCE</scope>
    <source>
        <strain evidence="2">KEN1</strain>
    </source>
</reference>
<protein>
    <submittedName>
        <fullName evidence="2">Uncharacterized protein</fullName>
    </submittedName>
</protein>
<evidence type="ECO:0000256" key="1">
    <source>
        <dbReference type="SAM" id="MobiDB-lite"/>
    </source>
</evidence>
<accession>A0AAW2USL1</accession>
<gene>
    <name evidence="2" type="ORF">Slati_3058400</name>
</gene>
<dbReference type="AlphaFoldDB" id="A0AAW2USL1"/>
<feature type="region of interest" description="Disordered" evidence="1">
    <location>
        <begin position="1"/>
        <end position="35"/>
    </location>
</feature>